<evidence type="ECO:0000256" key="10">
    <source>
        <dbReference type="RuleBase" id="RU365087"/>
    </source>
</evidence>
<dbReference type="HOGENOM" id="CLU_176098_0_0_0"/>
<dbReference type="GO" id="GO:0009306">
    <property type="term" value="P:protein secretion"/>
    <property type="evidence" value="ECO:0007669"/>
    <property type="project" value="UniProtKB-UniRule"/>
</dbReference>
<sequence length="104" mass="11179">MTALFYSFLFIFLLLCVILCGLILIQESKSMGLGSSFGVDSGDSVFGVSTPDILKRVTAWLAVAFCCSCLLLSFATTHLGKKAQELPTKALEQVAPDGEEILVE</sequence>
<comment type="function">
    <text evidence="10">Involved in protein export. Participates in an early event of protein translocation.</text>
</comment>
<evidence type="ECO:0000256" key="3">
    <source>
        <dbReference type="ARBA" id="ARBA00022448"/>
    </source>
</evidence>
<dbReference type="RefSeq" id="WP_011006276.1">
    <property type="nucleotide sequence ID" value="NC_003361.3"/>
</dbReference>
<keyword evidence="6 10" id="KW-0653">Protein transport</keyword>
<evidence type="ECO:0000256" key="1">
    <source>
        <dbReference type="ARBA" id="ARBA00004651"/>
    </source>
</evidence>
<comment type="similarity">
    <text evidence="2 10">Belongs to the SecG family.</text>
</comment>
<dbReference type="EMBL" id="AE015925">
    <property type="protein sequence ID" value="AAP05058.1"/>
    <property type="molecule type" value="Genomic_DNA"/>
</dbReference>
<dbReference type="eggNOG" id="COG1314">
    <property type="taxonomic scope" value="Bacteria"/>
</dbReference>
<name>Q823U6_CHLCV</name>
<dbReference type="Pfam" id="PF03840">
    <property type="entry name" value="SecG"/>
    <property type="match status" value="1"/>
</dbReference>
<dbReference type="Proteomes" id="UP000002193">
    <property type="component" value="Chromosome"/>
</dbReference>
<dbReference type="InterPro" id="IPR004692">
    <property type="entry name" value="SecG"/>
</dbReference>
<dbReference type="PANTHER" id="PTHR34182:SF1">
    <property type="entry name" value="PROTEIN-EXPORT MEMBRANE PROTEIN SECG"/>
    <property type="match status" value="1"/>
</dbReference>
<dbReference type="GO" id="GO:0015450">
    <property type="term" value="F:protein-transporting ATPase activity"/>
    <property type="evidence" value="ECO:0007669"/>
    <property type="project" value="UniProtKB-UniRule"/>
</dbReference>
<dbReference type="KEGG" id="cca:CCA_00309"/>
<evidence type="ECO:0000256" key="5">
    <source>
        <dbReference type="ARBA" id="ARBA00022692"/>
    </source>
</evidence>
<dbReference type="PRINTS" id="PR01651">
    <property type="entry name" value="SECGEXPORT"/>
</dbReference>
<keyword evidence="3 10" id="KW-0813">Transport</keyword>
<dbReference type="OrthoDB" id="21533at2"/>
<proteinExistence type="inferred from homology"/>
<evidence type="ECO:0000256" key="2">
    <source>
        <dbReference type="ARBA" id="ARBA00008445"/>
    </source>
</evidence>
<feature type="transmembrane region" description="Helical" evidence="10">
    <location>
        <begin position="59"/>
        <end position="79"/>
    </location>
</feature>
<keyword evidence="12" id="KW-1185">Reference proteome</keyword>
<evidence type="ECO:0000313" key="11">
    <source>
        <dbReference type="EMBL" id="AAP05058.1"/>
    </source>
</evidence>
<evidence type="ECO:0000256" key="8">
    <source>
        <dbReference type="ARBA" id="ARBA00023010"/>
    </source>
</evidence>
<dbReference type="STRING" id="227941.CCA_00309"/>
<keyword evidence="5 10" id="KW-0812">Transmembrane</keyword>
<keyword evidence="4 10" id="KW-1003">Cell membrane</keyword>
<gene>
    <name evidence="11" type="primary">secG</name>
    <name evidence="11" type="ordered locus">CCA_00309</name>
</gene>
<dbReference type="GO" id="GO:0065002">
    <property type="term" value="P:intracellular protein transmembrane transport"/>
    <property type="evidence" value="ECO:0007669"/>
    <property type="project" value="TreeGrafter"/>
</dbReference>
<comment type="subcellular location">
    <subcellularLocation>
        <location evidence="1 10">Cell membrane</location>
        <topology evidence="1 10">Multi-pass membrane protein</topology>
    </subcellularLocation>
</comment>
<keyword evidence="9 10" id="KW-0472">Membrane</keyword>
<keyword evidence="8 10" id="KW-0811">Translocation</keyword>
<evidence type="ECO:0000256" key="4">
    <source>
        <dbReference type="ARBA" id="ARBA00022475"/>
    </source>
</evidence>
<evidence type="ECO:0000256" key="7">
    <source>
        <dbReference type="ARBA" id="ARBA00022989"/>
    </source>
</evidence>
<evidence type="ECO:0000313" key="12">
    <source>
        <dbReference type="Proteomes" id="UP000002193"/>
    </source>
</evidence>
<evidence type="ECO:0000256" key="9">
    <source>
        <dbReference type="ARBA" id="ARBA00023136"/>
    </source>
</evidence>
<dbReference type="AlphaFoldDB" id="Q823U6"/>
<reference evidence="11 12" key="1">
    <citation type="journal article" date="2003" name="Nucleic Acids Res.">
        <title>Genome sequence of Chlamydophila caviae (Chlamydia psittaci GPIC): examining the role of niche-specific genes in the evolution of the Chlamydiaceae.</title>
        <authorList>
            <person name="Read T.D."/>
            <person name="Myers G.S.A."/>
            <person name="Brunham R.C."/>
            <person name="Nelson W.C."/>
            <person name="Paulsen I.T."/>
            <person name="Heidelberg J.F."/>
            <person name="Holtzapple E.K."/>
            <person name="Khouri H.M."/>
            <person name="Federova N.B."/>
            <person name="Carty H.A."/>
            <person name="Umayam L.A."/>
            <person name="Haft D.H."/>
            <person name="Peterson J.D."/>
            <person name="Beanan M.J."/>
            <person name="White O."/>
            <person name="Salzberg S.L."/>
            <person name="Hsia R.-C."/>
            <person name="McClarty G."/>
            <person name="Rank R.G."/>
            <person name="Bavoil P.M."/>
            <person name="Fraser C.M."/>
        </authorList>
    </citation>
    <scope>NUCLEOTIDE SEQUENCE [LARGE SCALE GENOMIC DNA]</scope>
    <source>
        <strain evidence="12">ATCC VR-813 / DSM 19441 / 03DC25 / GPIC</strain>
    </source>
</reference>
<dbReference type="PANTHER" id="PTHR34182">
    <property type="entry name" value="PROTEIN-EXPORT MEMBRANE PROTEIN SECG"/>
    <property type="match status" value="1"/>
</dbReference>
<keyword evidence="7 10" id="KW-1133">Transmembrane helix</keyword>
<organism evidence="11 12">
    <name type="scientific">Chlamydia caviae (strain ATCC VR-813 / DSM 19441 / 03DC25 / GPIC)</name>
    <name type="common">Chlamydophila caviae</name>
    <dbReference type="NCBI Taxonomy" id="227941"/>
    <lineage>
        <taxon>Bacteria</taxon>
        <taxon>Pseudomonadati</taxon>
        <taxon>Chlamydiota</taxon>
        <taxon>Chlamydiia</taxon>
        <taxon>Chlamydiales</taxon>
        <taxon>Chlamydiaceae</taxon>
        <taxon>Chlamydia/Chlamydophila group</taxon>
        <taxon>Chlamydia</taxon>
    </lineage>
</organism>
<dbReference type="GO" id="GO:0005886">
    <property type="term" value="C:plasma membrane"/>
    <property type="evidence" value="ECO:0007669"/>
    <property type="project" value="UniProtKB-SubCell"/>
</dbReference>
<dbReference type="GO" id="GO:0043952">
    <property type="term" value="P:protein transport by the Sec complex"/>
    <property type="evidence" value="ECO:0007669"/>
    <property type="project" value="TreeGrafter"/>
</dbReference>
<dbReference type="NCBIfam" id="TIGR00810">
    <property type="entry name" value="secG"/>
    <property type="match status" value="1"/>
</dbReference>
<feature type="transmembrane region" description="Helical" evidence="10">
    <location>
        <begin position="6"/>
        <end position="25"/>
    </location>
</feature>
<accession>Q823U6</accession>
<evidence type="ECO:0000256" key="6">
    <source>
        <dbReference type="ARBA" id="ARBA00022927"/>
    </source>
</evidence>
<protein>
    <recommendedName>
        <fullName evidence="10">Protein-export membrane protein SecG</fullName>
    </recommendedName>
</protein>